<dbReference type="Proteomes" id="UP000321204">
    <property type="component" value="Chromosome"/>
</dbReference>
<organism evidence="1 2">
    <name type="scientific">Flavisolibacter ginsenosidimutans</name>
    <dbReference type="NCBI Taxonomy" id="661481"/>
    <lineage>
        <taxon>Bacteria</taxon>
        <taxon>Pseudomonadati</taxon>
        <taxon>Bacteroidota</taxon>
        <taxon>Chitinophagia</taxon>
        <taxon>Chitinophagales</taxon>
        <taxon>Chitinophagaceae</taxon>
        <taxon>Flavisolibacter</taxon>
    </lineage>
</organism>
<dbReference type="KEGG" id="fgg:FSB75_19380"/>
<reference evidence="1 2" key="1">
    <citation type="journal article" date="2015" name="Int. J. Syst. Evol. Microbiol.">
        <title>Flavisolibacter ginsenosidimutans sp. nov., with ginsenoside-converting activity isolated from soil used for cultivating ginseng.</title>
        <authorList>
            <person name="Zhao Y."/>
            <person name="Liu Q."/>
            <person name="Kang M.S."/>
            <person name="Jin F."/>
            <person name="Yu H."/>
            <person name="Im W.T."/>
        </authorList>
    </citation>
    <scope>NUCLEOTIDE SEQUENCE [LARGE SCALE GENOMIC DNA]</scope>
    <source>
        <strain evidence="1 2">Gsoil 636</strain>
    </source>
</reference>
<dbReference type="AlphaFoldDB" id="A0A5B8UMS3"/>
<evidence type="ECO:0000313" key="2">
    <source>
        <dbReference type="Proteomes" id="UP000321204"/>
    </source>
</evidence>
<evidence type="ECO:0000313" key="1">
    <source>
        <dbReference type="EMBL" id="QEC57977.1"/>
    </source>
</evidence>
<protein>
    <submittedName>
        <fullName evidence="1">Uncharacterized protein</fullName>
    </submittedName>
</protein>
<dbReference type="EMBL" id="CP042433">
    <property type="protein sequence ID" value="QEC57977.1"/>
    <property type="molecule type" value="Genomic_DNA"/>
</dbReference>
<gene>
    <name evidence="1" type="ORF">FSB75_19380</name>
</gene>
<sequence length="157" mass="17972">MINTKQLRAGNWVMKILTTKTDVNAFYEYKVIGEDEYYFTFANVYFPIALAPDILGKSGFQHSFGDWYKNTEAEGIDGGIPFLRFKHKTGQWYLFDHPLPFQPQYLHQLQNLYYGLTQKELVVALGPFANTEAANRTYSSVVTQRKLFIATPAAVIA</sequence>
<dbReference type="RefSeq" id="WP_146790860.1">
    <property type="nucleotide sequence ID" value="NZ_BAABIO010000003.1"/>
</dbReference>
<dbReference type="OrthoDB" id="956134at2"/>
<name>A0A5B8UMS3_9BACT</name>
<accession>A0A5B8UMS3</accession>
<proteinExistence type="predicted"/>
<keyword evidence="2" id="KW-1185">Reference proteome</keyword>